<dbReference type="InterPro" id="IPR044929">
    <property type="entry name" value="DNA/RNA_non-sp_Endonuclease_sf"/>
</dbReference>
<dbReference type="InterPro" id="IPR039015">
    <property type="entry name" value="ENDOD1"/>
</dbReference>
<dbReference type="Gene3D" id="3.40.570.10">
    <property type="entry name" value="Extracellular Endonuclease, subunit A"/>
    <property type="match status" value="1"/>
</dbReference>
<dbReference type="SUPFAM" id="SSF54060">
    <property type="entry name" value="His-Me finger endonucleases"/>
    <property type="match status" value="1"/>
</dbReference>
<gene>
    <name evidence="4" type="ORF">HHUSO_G21414</name>
</gene>
<dbReference type="EMBL" id="JAHFZB010000020">
    <property type="protein sequence ID" value="KAK6477809.1"/>
    <property type="molecule type" value="Genomic_DNA"/>
</dbReference>
<dbReference type="SMART" id="SM00892">
    <property type="entry name" value="Endonuclease_NS"/>
    <property type="match status" value="1"/>
</dbReference>
<dbReference type="InterPro" id="IPR001604">
    <property type="entry name" value="Endo_G_ENPP1-like_dom"/>
</dbReference>
<feature type="chain" id="PRO_5047522131" evidence="1">
    <location>
        <begin position="22"/>
        <end position="305"/>
    </location>
</feature>
<evidence type="ECO:0000259" key="2">
    <source>
        <dbReference type="SMART" id="SM00477"/>
    </source>
</evidence>
<keyword evidence="1" id="KW-0732">Signal</keyword>
<keyword evidence="5" id="KW-1185">Reference proteome</keyword>
<dbReference type="SMART" id="SM00477">
    <property type="entry name" value="NUC"/>
    <property type="match status" value="1"/>
</dbReference>
<evidence type="ECO:0000256" key="1">
    <source>
        <dbReference type="SAM" id="SignalP"/>
    </source>
</evidence>
<name>A0ABR0YZC7_HUSHU</name>
<evidence type="ECO:0000313" key="4">
    <source>
        <dbReference type="EMBL" id="KAK6477809.1"/>
    </source>
</evidence>
<reference evidence="4 5" key="1">
    <citation type="submission" date="2021-05" db="EMBL/GenBank/DDBJ databases">
        <authorList>
            <person name="Zahm M."/>
            <person name="Klopp C."/>
            <person name="Cabau C."/>
            <person name="Kuhl H."/>
            <person name="Suciu R."/>
            <person name="Ciorpac M."/>
            <person name="Holostenco D."/>
            <person name="Gessner J."/>
            <person name="Wuertz S."/>
            <person name="Hohne C."/>
            <person name="Stock M."/>
            <person name="Gislard M."/>
            <person name="Lluch J."/>
            <person name="Milhes M."/>
            <person name="Lampietro C."/>
            <person name="Lopez Roques C."/>
            <person name="Donnadieu C."/>
            <person name="Du K."/>
            <person name="Schartl M."/>
            <person name="Guiguen Y."/>
        </authorList>
    </citation>
    <scope>NUCLEOTIDE SEQUENCE [LARGE SCALE GENOMIC DNA]</scope>
    <source>
        <strain evidence="4">Hh-F2</strain>
        <tissue evidence="4">Blood</tissue>
    </source>
</reference>
<feature type="domain" description="DNA/RNA non-specific endonuclease/pyrophosphatase/phosphodiesterase" evidence="3">
    <location>
        <begin position="63"/>
        <end position="289"/>
    </location>
</feature>
<dbReference type="InterPro" id="IPR020821">
    <property type="entry name" value="ENPP1-3/EXOG-like_nuc-like"/>
</dbReference>
<dbReference type="PANTHER" id="PTHR21472:SF7">
    <property type="entry name" value="ENDONUCLEASE G, MITOCHONDRIAL-LIKE ISOFORM X2"/>
    <property type="match status" value="1"/>
</dbReference>
<accession>A0ABR0YZC7</accession>
<feature type="domain" description="ENPP1-3/EXOG-like endonuclease/phosphodiesterase" evidence="2">
    <location>
        <begin position="64"/>
        <end position="293"/>
    </location>
</feature>
<dbReference type="PANTHER" id="PTHR21472">
    <property type="entry name" value="ENDONUCLEASE DOMAIN-CONTAINING 1 PROTEIN ENDOD1"/>
    <property type="match status" value="1"/>
</dbReference>
<dbReference type="Pfam" id="PF01223">
    <property type="entry name" value="Endonuclease_NS"/>
    <property type="match status" value="1"/>
</dbReference>
<dbReference type="InterPro" id="IPR044925">
    <property type="entry name" value="His-Me_finger_sf"/>
</dbReference>
<dbReference type="Proteomes" id="UP001369086">
    <property type="component" value="Unassembled WGS sequence"/>
</dbReference>
<feature type="signal peptide" evidence="1">
    <location>
        <begin position="1"/>
        <end position="21"/>
    </location>
</feature>
<organism evidence="4 5">
    <name type="scientific">Huso huso</name>
    <name type="common">Beluga</name>
    <name type="synonym">Acipenser huso</name>
    <dbReference type="NCBI Taxonomy" id="61971"/>
    <lineage>
        <taxon>Eukaryota</taxon>
        <taxon>Metazoa</taxon>
        <taxon>Chordata</taxon>
        <taxon>Craniata</taxon>
        <taxon>Vertebrata</taxon>
        <taxon>Euteleostomi</taxon>
        <taxon>Actinopterygii</taxon>
        <taxon>Chondrostei</taxon>
        <taxon>Acipenseriformes</taxon>
        <taxon>Acipenseridae</taxon>
        <taxon>Huso</taxon>
    </lineage>
</organism>
<protein>
    <submittedName>
        <fullName evidence="4">Endonuclease domain-containing 1 protein-like</fullName>
    </submittedName>
</protein>
<sequence>MATTIFLCLAILVSLLGVGLAKVLNQNQRFDNNNCGRFLYRGFEPNGLHRDKTIARICQCYQGADYFATMYDRNRLIALYSAYVYGTQPAGGRGQNLCGDRIVNDTYTCGRGRWCIEPELIAENIAQRNMEECPGNRPEQKPWLDKVKGSQAVDQDYIGTQYTRAHLNPNGHNTVTDAKAATFTLTNAVPQIQTLNELWAKQYENKMQYFIKYVASGPCPSAYVLTGAIPSNNKMNERVTIPSSIWSAFCCVNNGNPTGSMAFWLENDPNVTNIEIMTLRNLQNKLGRRLKAQVTLFQNNCEMPA</sequence>
<evidence type="ECO:0000313" key="5">
    <source>
        <dbReference type="Proteomes" id="UP001369086"/>
    </source>
</evidence>
<evidence type="ECO:0000259" key="3">
    <source>
        <dbReference type="SMART" id="SM00892"/>
    </source>
</evidence>
<comment type="caution">
    <text evidence="4">The sequence shown here is derived from an EMBL/GenBank/DDBJ whole genome shotgun (WGS) entry which is preliminary data.</text>
</comment>
<proteinExistence type="predicted"/>